<dbReference type="PANTHER" id="PTHR31389">
    <property type="entry name" value="LD39211P"/>
    <property type="match status" value="1"/>
</dbReference>
<keyword evidence="1" id="KW-0812">Transmembrane</keyword>
<dbReference type="Pfam" id="PF07801">
    <property type="entry name" value="DUF1647"/>
    <property type="match status" value="1"/>
</dbReference>
<sequence length="396" mass="44565">MAAHQVRASSAYISHTVLFKRLAAILTVGCCIAVYTYYCGRAFGAIRNIGDISQMKALSFKMPVKSKDLSSNSETSNCVSWKPSNNGPTNAASSIILDKNLSNNVSAGRWLLLNTEALHFESILTSLGLNNPTTADEDLEDIFLDDVEIVTAWSMNHHKEAIRLCDNIQKFVELKKKKDLRLISYNLGDVPDAVLNDYLQRCPIAEIRTLNFPEFPPYVKKLLEYRWKPLIIADVLRTSKALLWIDSSTLFVEDKLSLKDILEREANDRQGVWFFDATGHSIAAATNPLMFKFLPIMAEQATGVEMWGANTMLWIGREDIKANVLRPFVECALIKNCMAPVGSRLFCRFSEHGTKVYANCHRFDQSAINIIVSSRAGFNVTRYTLSKTVIKTHRIE</sequence>
<dbReference type="AlphaFoldDB" id="A0A915ATZ3"/>
<name>A0A915ATZ3_PARUN</name>
<keyword evidence="1" id="KW-0472">Membrane</keyword>
<protein>
    <submittedName>
        <fullName evidence="3">Uncharacterized protein</fullName>
    </submittedName>
</protein>
<accession>A0A915ATZ3</accession>
<evidence type="ECO:0000256" key="1">
    <source>
        <dbReference type="SAM" id="Phobius"/>
    </source>
</evidence>
<dbReference type="WBParaSite" id="PgR016_g006_t01">
    <property type="protein sequence ID" value="PgR016_g006_t01"/>
    <property type="gene ID" value="PgR016_g006"/>
</dbReference>
<evidence type="ECO:0000313" key="2">
    <source>
        <dbReference type="Proteomes" id="UP000887569"/>
    </source>
</evidence>
<evidence type="ECO:0000313" key="3">
    <source>
        <dbReference type="WBParaSite" id="PgR016_g006_t01"/>
    </source>
</evidence>
<dbReference type="InterPro" id="IPR012444">
    <property type="entry name" value="DUF1647"/>
</dbReference>
<keyword evidence="1" id="KW-1133">Transmembrane helix</keyword>
<keyword evidence="2" id="KW-1185">Reference proteome</keyword>
<dbReference type="Proteomes" id="UP000887569">
    <property type="component" value="Unplaced"/>
</dbReference>
<feature type="transmembrane region" description="Helical" evidence="1">
    <location>
        <begin position="21"/>
        <end position="38"/>
    </location>
</feature>
<reference evidence="3" key="1">
    <citation type="submission" date="2022-11" db="UniProtKB">
        <authorList>
            <consortium name="WormBaseParasite"/>
        </authorList>
    </citation>
    <scope>IDENTIFICATION</scope>
</reference>
<organism evidence="2 3">
    <name type="scientific">Parascaris univalens</name>
    <name type="common">Nematode worm</name>
    <dbReference type="NCBI Taxonomy" id="6257"/>
    <lineage>
        <taxon>Eukaryota</taxon>
        <taxon>Metazoa</taxon>
        <taxon>Ecdysozoa</taxon>
        <taxon>Nematoda</taxon>
        <taxon>Chromadorea</taxon>
        <taxon>Rhabditida</taxon>
        <taxon>Spirurina</taxon>
        <taxon>Ascaridomorpha</taxon>
        <taxon>Ascaridoidea</taxon>
        <taxon>Ascarididae</taxon>
        <taxon>Parascaris</taxon>
    </lineage>
</organism>
<dbReference type="PANTHER" id="PTHR31389:SF4">
    <property type="entry name" value="LD39211P"/>
    <property type="match status" value="1"/>
</dbReference>
<proteinExistence type="predicted"/>